<comment type="caution">
    <text evidence="3">The sequence shown here is derived from an EMBL/GenBank/DDBJ whole genome shotgun (WGS) entry which is preliminary data.</text>
</comment>
<evidence type="ECO:0000256" key="1">
    <source>
        <dbReference type="SAM" id="MobiDB-lite"/>
    </source>
</evidence>
<sequence length="126" mass="14576">MKTGKPRGSYSFYGFSLVFQMWGFHVIPMVSIMTPLEAFLDVRYPRMLEYQFSNILHYNRLANDIFNKKQVTPKPEPKQEPVNTTRASTQSQPEGAPSQHLEGMINELQEDFANMRADFELIGVTR</sequence>
<keyword evidence="4" id="KW-1185">Reference proteome</keyword>
<evidence type="ECO:0000256" key="2">
    <source>
        <dbReference type="SAM" id="Phobius"/>
    </source>
</evidence>
<dbReference type="Proteomes" id="UP000796880">
    <property type="component" value="Unassembled WGS sequence"/>
</dbReference>
<evidence type="ECO:0000313" key="3">
    <source>
        <dbReference type="EMBL" id="KAF3442868.1"/>
    </source>
</evidence>
<dbReference type="OrthoDB" id="1305304at2759"/>
<protein>
    <submittedName>
        <fullName evidence="3">Uncharacterized protein</fullName>
    </submittedName>
</protein>
<name>A0A8K0MDY7_9ROSA</name>
<feature type="compositionally biased region" description="Polar residues" evidence="1">
    <location>
        <begin position="81"/>
        <end position="93"/>
    </location>
</feature>
<feature type="region of interest" description="Disordered" evidence="1">
    <location>
        <begin position="70"/>
        <end position="102"/>
    </location>
</feature>
<accession>A0A8K0MDY7</accession>
<keyword evidence="2" id="KW-1133">Transmembrane helix</keyword>
<proteinExistence type="predicted"/>
<reference evidence="3" key="1">
    <citation type="submission" date="2020-03" db="EMBL/GenBank/DDBJ databases">
        <title>A high-quality chromosome-level genome assembly of a woody plant with both climbing and erect habits, Rhamnella rubrinervis.</title>
        <authorList>
            <person name="Lu Z."/>
            <person name="Yang Y."/>
            <person name="Zhu X."/>
            <person name="Sun Y."/>
        </authorList>
    </citation>
    <scope>NUCLEOTIDE SEQUENCE</scope>
    <source>
        <strain evidence="3">BYM</strain>
        <tissue evidence="3">Leaf</tissue>
    </source>
</reference>
<dbReference type="AlphaFoldDB" id="A0A8K0MDY7"/>
<keyword evidence="2" id="KW-0812">Transmembrane</keyword>
<gene>
    <name evidence="3" type="ORF">FNV43_RR16786</name>
</gene>
<feature type="transmembrane region" description="Helical" evidence="2">
    <location>
        <begin position="12"/>
        <end position="33"/>
    </location>
</feature>
<keyword evidence="2" id="KW-0472">Membrane</keyword>
<organism evidence="3 4">
    <name type="scientific">Rhamnella rubrinervis</name>
    <dbReference type="NCBI Taxonomy" id="2594499"/>
    <lineage>
        <taxon>Eukaryota</taxon>
        <taxon>Viridiplantae</taxon>
        <taxon>Streptophyta</taxon>
        <taxon>Embryophyta</taxon>
        <taxon>Tracheophyta</taxon>
        <taxon>Spermatophyta</taxon>
        <taxon>Magnoliopsida</taxon>
        <taxon>eudicotyledons</taxon>
        <taxon>Gunneridae</taxon>
        <taxon>Pentapetalae</taxon>
        <taxon>rosids</taxon>
        <taxon>fabids</taxon>
        <taxon>Rosales</taxon>
        <taxon>Rhamnaceae</taxon>
        <taxon>rhamnoid group</taxon>
        <taxon>Rhamneae</taxon>
        <taxon>Rhamnella</taxon>
    </lineage>
</organism>
<evidence type="ECO:0000313" key="4">
    <source>
        <dbReference type="Proteomes" id="UP000796880"/>
    </source>
</evidence>
<dbReference type="EMBL" id="VOIH02000007">
    <property type="protein sequence ID" value="KAF3442868.1"/>
    <property type="molecule type" value="Genomic_DNA"/>
</dbReference>